<dbReference type="InterPro" id="IPR000182">
    <property type="entry name" value="GNAT_dom"/>
</dbReference>
<gene>
    <name evidence="2" type="ORF">B7R76_06385</name>
</gene>
<dbReference type="Gene3D" id="3.40.630.30">
    <property type="match status" value="1"/>
</dbReference>
<dbReference type="Pfam" id="PF13508">
    <property type="entry name" value="Acetyltransf_7"/>
    <property type="match status" value="1"/>
</dbReference>
<reference evidence="3" key="1">
    <citation type="submission" date="2017-04" db="EMBL/GenBank/DDBJ databases">
        <authorList>
            <person name="Bumgarner R.E."/>
            <person name="Fredricks D.N."/>
            <person name="Srinivasan S."/>
        </authorList>
    </citation>
    <scope>NUCLEOTIDE SEQUENCE [LARGE SCALE GENOMIC DNA]</scope>
    <source>
        <strain evidence="3">KA00405</strain>
    </source>
</reference>
<protein>
    <submittedName>
        <fullName evidence="2">GNAT family N-acetyltransferase</fullName>
    </submittedName>
</protein>
<dbReference type="GO" id="GO:0016747">
    <property type="term" value="F:acyltransferase activity, transferring groups other than amino-acyl groups"/>
    <property type="evidence" value="ECO:0007669"/>
    <property type="project" value="InterPro"/>
</dbReference>
<keyword evidence="2" id="KW-0808">Transferase</keyword>
<dbReference type="PANTHER" id="PTHR43233:SF1">
    <property type="entry name" value="FAMILY N-ACETYLTRANSFERASE, PUTATIVE (AFU_ORTHOLOGUE AFUA_6G03350)-RELATED"/>
    <property type="match status" value="1"/>
</dbReference>
<dbReference type="EMBL" id="NBZD01000003">
    <property type="protein sequence ID" value="PNH18464.1"/>
    <property type="molecule type" value="Genomic_DNA"/>
</dbReference>
<comment type="caution">
    <text evidence="2">The sequence shown here is derived from an EMBL/GenBank/DDBJ whole genome shotgun (WGS) entry which is preliminary data.</text>
</comment>
<organism evidence="2 3">
    <name type="scientific">Mageeibacillus indolicus</name>
    <dbReference type="NCBI Taxonomy" id="884684"/>
    <lineage>
        <taxon>Bacteria</taxon>
        <taxon>Bacillati</taxon>
        <taxon>Bacillota</taxon>
        <taxon>Clostridia</taxon>
        <taxon>Eubacteriales</taxon>
        <taxon>Oscillospiraceae</taxon>
        <taxon>Mageeibacillus</taxon>
    </lineage>
</organism>
<name>A0A2J8B124_9FIRM</name>
<accession>A0A2J8B124</accession>
<proteinExistence type="predicted"/>
<dbReference type="InterPro" id="IPR053144">
    <property type="entry name" value="Acetyltransferase_Butenolide"/>
</dbReference>
<evidence type="ECO:0000313" key="3">
    <source>
        <dbReference type="Proteomes" id="UP000236394"/>
    </source>
</evidence>
<dbReference type="CDD" id="cd04301">
    <property type="entry name" value="NAT_SF"/>
    <property type="match status" value="1"/>
</dbReference>
<dbReference type="SUPFAM" id="SSF55729">
    <property type="entry name" value="Acyl-CoA N-acyltransferases (Nat)"/>
    <property type="match status" value="1"/>
</dbReference>
<dbReference type="PANTHER" id="PTHR43233">
    <property type="entry name" value="FAMILY N-ACETYLTRANSFERASE, PUTATIVE (AFU_ORTHOLOGUE AFUA_6G03350)-RELATED"/>
    <property type="match status" value="1"/>
</dbReference>
<dbReference type="PROSITE" id="PS51186">
    <property type="entry name" value="GNAT"/>
    <property type="match status" value="1"/>
</dbReference>
<evidence type="ECO:0000259" key="1">
    <source>
        <dbReference type="PROSITE" id="PS51186"/>
    </source>
</evidence>
<feature type="domain" description="N-acetyltransferase" evidence="1">
    <location>
        <begin position="1"/>
        <end position="140"/>
    </location>
</feature>
<dbReference type="Proteomes" id="UP000236394">
    <property type="component" value="Unassembled WGS sequence"/>
</dbReference>
<dbReference type="AlphaFoldDB" id="A0A2J8B124"/>
<evidence type="ECO:0000313" key="2">
    <source>
        <dbReference type="EMBL" id="PNH18464.1"/>
    </source>
</evidence>
<dbReference type="InterPro" id="IPR016181">
    <property type="entry name" value="Acyl_CoA_acyltransferase"/>
</dbReference>
<sequence>MEIREYKNFQLDEIVNFYRSVGWTNYLERINVLEQAYAGSLCVLGAYNSDQLVGIIRAVGDGQTIVFVQDIIVLPEYQRKGIGTKLLKALMDKYKDVYQMELLTDNTEKTKGFYRSLGFVESDEFGCVSFIRINMDAQLKV</sequence>
<dbReference type="RefSeq" id="WP_102892660.1">
    <property type="nucleotide sequence ID" value="NZ_NBZD01000003.1"/>
</dbReference>